<proteinExistence type="predicted"/>
<dbReference type="AlphaFoldDB" id="A0AAD9TUR4"/>
<sequence>FFRFIYNREKSIGFTTVKSLKWRIAQKKESPTTLISCGTILPVSAPACKSRFEFLRYFSSISVCTLRLISI</sequence>
<organism evidence="1 2">
    <name type="scientific">Dipteronia dyeriana</name>
    <dbReference type="NCBI Taxonomy" id="168575"/>
    <lineage>
        <taxon>Eukaryota</taxon>
        <taxon>Viridiplantae</taxon>
        <taxon>Streptophyta</taxon>
        <taxon>Embryophyta</taxon>
        <taxon>Tracheophyta</taxon>
        <taxon>Spermatophyta</taxon>
        <taxon>Magnoliopsida</taxon>
        <taxon>eudicotyledons</taxon>
        <taxon>Gunneridae</taxon>
        <taxon>Pentapetalae</taxon>
        <taxon>rosids</taxon>
        <taxon>malvids</taxon>
        <taxon>Sapindales</taxon>
        <taxon>Sapindaceae</taxon>
        <taxon>Hippocastanoideae</taxon>
        <taxon>Acereae</taxon>
        <taxon>Dipteronia</taxon>
    </lineage>
</organism>
<keyword evidence="2" id="KW-1185">Reference proteome</keyword>
<gene>
    <name evidence="1" type="ORF">Ddye_024076</name>
</gene>
<comment type="caution">
    <text evidence="1">The sequence shown here is derived from an EMBL/GenBank/DDBJ whole genome shotgun (WGS) entry which is preliminary data.</text>
</comment>
<evidence type="ECO:0000313" key="1">
    <source>
        <dbReference type="EMBL" id="KAK2642313.1"/>
    </source>
</evidence>
<reference evidence="1" key="1">
    <citation type="journal article" date="2023" name="Plant J.">
        <title>Genome sequences and population genomics provide insights into the demographic history, inbreeding, and mutation load of two 'living fossil' tree species of Dipteronia.</title>
        <authorList>
            <person name="Feng Y."/>
            <person name="Comes H.P."/>
            <person name="Chen J."/>
            <person name="Zhu S."/>
            <person name="Lu R."/>
            <person name="Zhang X."/>
            <person name="Li P."/>
            <person name="Qiu J."/>
            <person name="Olsen K.M."/>
            <person name="Qiu Y."/>
        </authorList>
    </citation>
    <scope>NUCLEOTIDE SEQUENCE</scope>
    <source>
        <strain evidence="1">KIB01</strain>
    </source>
</reference>
<dbReference type="Proteomes" id="UP001280121">
    <property type="component" value="Unassembled WGS sequence"/>
</dbReference>
<dbReference type="EMBL" id="JANJYI010000007">
    <property type="protein sequence ID" value="KAK2642313.1"/>
    <property type="molecule type" value="Genomic_DNA"/>
</dbReference>
<name>A0AAD9TUR4_9ROSI</name>
<accession>A0AAD9TUR4</accession>
<evidence type="ECO:0000313" key="2">
    <source>
        <dbReference type="Proteomes" id="UP001280121"/>
    </source>
</evidence>
<protein>
    <submittedName>
        <fullName evidence="1">Uncharacterized protein</fullName>
    </submittedName>
</protein>
<feature type="non-terminal residue" evidence="1">
    <location>
        <position position="1"/>
    </location>
</feature>